<organism evidence="3 4">
    <name type="scientific">Athelia psychrophila</name>
    <dbReference type="NCBI Taxonomy" id="1759441"/>
    <lineage>
        <taxon>Eukaryota</taxon>
        <taxon>Fungi</taxon>
        <taxon>Dikarya</taxon>
        <taxon>Basidiomycota</taxon>
        <taxon>Agaricomycotina</taxon>
        <taxon>Agaricomycetes</taxon>
        <taxon>Agaricomycetidae</taxon>
        <taxon>Atheliales</taxon>
        <taxon>Atheliaceae</taxon>
        <taxon>Athelia</taxon>
    </lineage>
</organism>
<dbReference type="GO" id="GO:0043139">
    <property type="term" value="F:5'-3' DNA helicase activity"/>
    <property type="evidence" value="ECO:0007669"/>
    <property type="project" value="UniProtKB-EC"/>
</dbReference>
<dbReference type="GO" id="GO:0006310">
    <property type="term" value="P:DNA recombination"/>
    <property type="evidence" value="ECO:0007669"/>
    <property type="project" value="UniProtKB-KW"/>
</dbReference>
<protein>
    <recommendedName>
        <fullName evidence="1">ATP-dependent DNA helicase</fullName>
        <ecNumber evidence="1">5.6.2.3</ecNumber>
    </recommendedName>
</protein>
<dbReference type="GO" id="GO:0016887">
    <property type="term" value="F:ATP hydrolysis activity"/>
    <property type="evidence" value="ECO:0007669"/>
    <property type="project" value="RHEA"/>
</dbReference>
<evidence type="ECO:0000313" key="3">
    <source>
        <dbReference type="EMBL" id="KZP03128.1"/>
    </source>
</evidence>
<dbReference type="Gene3D" id="3.40.50.300">
    <property type="entry name" value="P-loop containing nucleotide triphosphate hydrolases"/>
    <property type="match status" value="1"/>
</dbReference>
<accession>A0A167TNS9</accession>
<dbReference type="SUPFAM" id="SSF52540">
    <property type="entry name" value="P-loop containing nucleoside triphosphate hydrolases"/>
    <property type="match status" value="1"/>
</dbReference>
<keyword evidence="1" id="KW-0547">Nucleotide-binding</keyword>
<dbReference type="OrthoDB" id="432234at2759"/>
<keyword evidence="1" id="KW-0234">DNA repair</keyword>
<dbReference type="InterPro" id="IPR051055">
    <property type="entry name" value="PIF1_helicase"/>
</dbReference>
<dbReference type="InterPro" id="IPR027417">
    <property type="entry name" value="P-loop_NTPase"/>
</dbReference>
<keyword evidence="1" id="KW-0378">Hydrolase</keyword>
<dbReference type="EC" id="5.6.2.3" evidence="1"/>
<evidence type="ECO:0000259" key="2">
    <source>
        <dbReference type="Pfam" id="PF05970"/>
    </source>
</evidence>
<feature type="non-terminal residue" evidence="3">
    <location>
        <position position="165"/>
    </location>
</feature>
<keyword evidence="4" id="KW-1185">Reference proteome</keyword>
<gene>
    <name evidence="3" type="ORF">FIBSPDRAFT_769419</name>
</gene>
<dbReference type="PANTHER" id="PTHR47642:SF5">
    <property type="entry name" value="ATP-DEPENDENT DNA HELICASE"/>
    <property type="match status" value="1"/>
</dbReference>
<dbReference type="GO" id="GO:0006281">
    <property type="term" value="P:DNA repair"/>
    <property type="evidence" value="ECO:0007669"/>
    <property type="project" value="UniProtKB-KW"/>
</dbReference>
<keyword evidence="1" id="KW-0067">ATP-binding</keyword>
<name>A0A167TNS9_9AGAM</name>
<comment type="cofactor">
    <cofactor evidence="1">
        <name>Mg(2+)</name>
        <dbReference type="ChEBI" id="CHEBI:18420"/>
    </cofactor>
</comment>
<dbReference type="Pfam" id="PF05970">
    <property type="entry name" value="PIF1"/>
    <property type="match status" value="1"/>
</dbReference>
<keyword evidence="1" id="KW-0227">DNA damage</keyword>
<feature type="domain" description="DNA helicase Pif1-like DEAD-box helicase" evidence="2">
    <location>
        <begin position="38"/>
        <end position="153"/>
    </location>
</feature>
<dbReference type="InterPro" id="IPR010285">
    <property type="entry name" value="DNA_helicase_pif1-like_DEAD"/>
</dbReference>
<sequence>MDGNSVKIIDQSWFRRSYRAVDQSSQALTDRLVKEQGLNEEQERAFRIVANHASCKNPGRLQMYMGGMGDTGKSQVLKTISMFFAARKESHRFIVVAPTGTVASLLDSSTYHSVFGINGFTDGQYINLHNDAATKANLAGVDYVFLDEVSLVSCRDLYQISCLAC</sequence>
<dbReference type="GO" id="GO:0005524">
    <property type="term" value="F:ATP binding"/>
    <property type="evidence" value="ECO:0007669"/>
    <property type="project" value="UniProtKB-KW"/>
</dbReference>
<evidence type="ECO:0000313" key="4">
    <source>
        <dbReference type="Proteomes" id="UP000076532"/>
    </source>
</evidence>
<dbReference type="EMBL" id="KV418157">
    <property type="protein sequence ID" value="KZP03128.1"/>
    <property type="molecule type" value="Genomic_DNA"/>
</dbReference>
<dbReference type="AlphaFoldDB" id="A0A167TNS9"/>
<proteinExistence type="inferred from homology"/>
<reference evidence="3 4" key="1">
    <citation type="journal article" date="2016" name="Mol. Biol. Evol.">
        <title>Comparative Genomics of Early-Diverging Mushroom-Forming Fungi Provides Insights into the Origins of Lignocellulose Decay Capabilities.</title>
        <authorList>
            <person name="Nagy L.G."/>
            <person name="Riley R."/>
            <person name="Tritt A."/>
            <person name="Adam C."/>
            <person name="Daum C."/>
            <person name="Floudas D."/>
            <person name="Sun H."/>
            <person name="Yadav J.S."/>
            <person name="Pangilinan J."/>
            <person name="Larsson K.H."/>
            <person name="Matsuura K."/>
            <person name="Barry K."/>
            <person name="Labutti K."/>
            <person name="Kuo R."/>
            <person name="Ohm R.A."/>
            <person name="Bhattacharya S.S."/>
            <person name="Shirouzu T."/>
            <person name="Yoshinaga Y."/>
            <person name="Martin F.M."/>
            <person name="Grigoriev I.V."/>
            <person name="Hibbett D.S."/>
        </authorList>
    </citation>
    <scope>NUCLEOTIDE SEQUENCE [LARGE SCALE GENOMIC DNA]</scope>
    <source>
        <strain evidence="3 4">CBS 109695</strain>
    </source>
</reference>
<dbReference type="STRING" id="436010.A0A167TNS9"/>
<dbReference type="PANTHER" id="PTHR47642">
    <property type="entry name" value="ATP-DEPENDENT DNA HELICASE"/>
    <property type="match status" value="1"/>
</dbReference>
<comment type="similarity">
    <text evidence="1">Belongs to the helicase family.</text>
</comment>
<comment type="catalytic activity">
    <reaction evidence="1">
        <text>ATP + H2O = ADP + phosphate + H(+)</text>
        <dbReference type="Rhea" id="RHEA:13065"/>
        <dbReference type="ChEBI" id="CHEBI:15377"/>
        <dbReference type="ChEBI" id="CHEBI:15378"/>
        <dbReference type="ChEBI" id="CHEBI:30616"/>
        <dbReference type="ChEBI" id="CHEBI:43474"/>
        <dbReference type="ChEBI" id="CHEBI:456216"/>
        <dbReference type="EC" id="5.6.2.3"/>
    </reaction>
</comment>
<keyword evidence="1" id="KW-0347">Helicase</keyword>
<keyword evidence="1" id="KW-0233">DNA recombination</keyword>
<evidence type="ECO:0000256" key="1">
    <source>
        <dbReference type="RuleBase" id="RU363044"/>
    </source>
</evidence>
<dbReference type="GO" id="GO:0000723">
    <property type="term" value="P:telomere maintenance"/>
    <property type="evidence" value="ECO:0007669"/>
    <property type="project" value="InterPro"/>
</dbReference>
<dbReference type="Proteomes" id="UP000076532">
    <property type="component" value="Unassembled WGS sequence"/>
</dbReference>